<evidence type="ECO:0000313" key="1">
    <source>
        <dbReference type="EMBL" id="KAI8026635.1"/>
    </source>
</evidence>
<accession>A0ACC0IM33</accession>
<evidence type="ECO:0000313" key="2">
    <source>
        <dbReference type="Proteomes" id="UP001060215"/>
    </source>
</evidence>
<protein>
    <submittedName>
        <fullName evidence="1">Nuclear pore complex protein NUP107</fullName>
    </submittedName>
</protein>
<sequence>MGVPAFYKWLADRYPQSISGVVEEEPRELVNGVFVPVDISKPNPNGMEFDNMYLDMNGIIHPCFHPEGKVSVSISSTDNYCIEVVLRCLATDGDGLGPCELNNGGILATVIAAGFKGELVRFQAGVTMEISRLDAWYSSKDGSLEGPATYIVWGLCRRCCIPEVILKCMQVSVSLVESGNPPESHDELIELVASPETSFSIYLVSNNCSMRSATSANILEPRGRVEGSAKVRYRDKWVPIPLPFPLGYSCGGKNQIKESHGSYYSSHDTEQRDGHHHQEKDGPVPSPDDQSLSDLQSVEVAEGFTEPCDDHHQDGDETVAFNYDSDLALSDLQSIEDARRSVQLNIAGDDEQSKRSPGEVNDLPGSSDPLHPKGNFIIRERILDMQIGAWRGTSLLVCV</sequence>
<reference evidence="1 2" key="1">
    <citation type="journal article" date="2022" name="Plant J.">
        <title>Chromosome-level genome of Camellia lanceoleosa provides a valuable resource for understanding genome evolution and self-incompatibility.</title>
        <authorList>
            <person name="Gong W."/>
            <person name="Xiao S."/>
            <person name="Wang L."/>
            <person name="Liao Z."/>
            <person name="Chang Y."/>
            <person name="Mo W."/>
            <person name="Hu G."/>
            <person name="Li W."/>
            <person name="Zhao G."/>
            <person name="Zhu H."/>
            <person name="Hu X."/>
            <person name="Ji K."/>
            <person name="Xiang X."/>
            <person name="Song Q."/>
            <person name="Yuan D."/>
            <person name="Jin S."/>
            <person name="Zhang L."/>
        </authorList>
    </citation>
    <scope>NUCLEOTIDE SEQUENCE [LARGE SCALE GENOMIC DNA]</scope>
    <source>
        <strain evidence="1">SQ_2022a</strain>
    </source>
</reference>
<organism evidence="1 2">
    <name type="scientific">Camellia lanceoleosa</name>
    <dbReference type="NCBI Taxonomy" id="1840588"/>
    <lineage>
        <taxon>Eukaryota</taxon>
        <taxon>Viridiplantae</taxon>
        <taxon>Streptophyta</taxon>
        <taxon>Embryophyta</taxon>
        <taxon>Tracheophyta</taxon>
        <taxon>Spermatophyta</taxon>
        <taxon>Magnoliopsida</taxon>
        <taxon>eudicotyledons</taxon>
        <taxon>Gunneridae</taxon>
        <taxon>Pentapetalae</taxon>
        <taxon>asterids</taxon>
        <taxon>Ericales</taxon>
        <taxon>Theaceae</taxon>
        <taxon>Camellia</taxon>
    </lineage>
</organism>
<dbReference type="Proteomes" id="UP001060215">
    <property type="component" value="Chromosome 3"/>
</dbReference>
<dbReference type="EMBL" id="CM045760">
    <property type="protein sequence ID" value="KAI8026635.1"/>
    <property type="molecule type" value="Genomic_DNA"/>
</dbReference>
<keyword evidence="2" id="KW-1185">Reference proteome</keyword>
<gene>
    <name evidence="1" type="ORF">LOK49_LG02G01865</name>
</gene>
<name>A0ACC0IM33_9ERIC</name>
<comment type="caution">
    <text evidence="1">The sequence shown here is derived from an EMBL/GenBank/DDBJ whole genome shotgun (WGS) entry which is preliminary data.</text>
</comment>
<proteinExistence type="predicted"/>